<name>A0A2K8SCI7_9MOLU</name>
<dbReference type="InterPro" id="IPR023214">
    <property type="entry name" value="HAD_sf"/>
</dbReference>
<dbReference type="KEGG" id="sfz:SFLOR_v1c01260"/>
<dbReference type="Gene3D" id="3.40.50.1000">
    <property type="entry name" value="HAD superfamily/HAD-like"/>
    <property type="match status" value="1"/>
</dbReference>
<dbReference type="EMBL" id="CP025057">
    <property type="protein sequence ID" value="AUB31187.1"/>
    <property type="molecule type" value="Genomic_DNA"/>
</dbReference>
<dbReference type="SUPFAM" id="SSF56784">
    <property type="entry name" value="HAD-like"/>
    <property type="match status" value="1"/>
</dbReference>
<gene>
    <name evidence="1" type="ORF">SFLOR_v1c01260</name>
</gene>
<evidence type="ECO:0000313" key="2">
    <source>
        <dbReference type="Proteomes" id="UP000231823"/>
    </source>
</evidence>
<dbReference type="Gene3D" id="3.30.1240.10">
    <property type="match status" value="1"/>
</dbReference>
<dbReference type="Pfam" id="PF08282">
    <property type="entry name" value="Hydrolase_3"/>
    <property type="match status" value="1"/>
</dbReference>
<proteinExistence type="predicted"/>
<dbReference type="GO" id="GO:0005829">
    <property type="term" value="C:cytosol"/>
    <property type="evidence" value="ECO:0007669"/>
    <property type="project" value="TreeGrafter"/>
</dbReference>
<dbReference type="OrthoDB" id="9810101at2"/>
<evidence type="ECO:0000313" key="1">
    <source>
        <dbReference type="EMBL" id="AUB31187.1"/>
    </source>
</evidence>
<dbReference type="Proteomes" id="UP000231823">
    <property type="component" value="Chromosome"/>
</dbReference>
<keyword evidence="1" id="KW-0378">Hydrolase</keyword>
<organism evidence="1 2">
    <name type="scientific">Spiroplasma floricola 23-6</name>
    <dbReference type="NCBI Taxonomy" id="1336749"/>
    <lineage>
        <taxon>Bacteria</taxon>
        <taxon>Bacillati</taxon>
        <taxon>Mycoplasmatota</taxon>
        <taxon>Mollicutes</taxon>
        <taxon>Entomoplasmatales</taxon>
        <taxon>Spiroplasmataceae</taxon>
        <taxon>Spiroplasma</taxon>
    </lineage>
</organism>
<protein>
    <submittedName>
        <fullName evidence="1">HAD superfamily hydrolase</fullName>
    </submittedName>
</protein>
<dbReference type="GO" id="GO:0000287">
    <property type="term" value="F:magnesium ion binding"/>
    <property type="evidence" value="ECO:0007669"/>
    <property type="project" value="TreeGrafter"/>
</dbReference>
<dbReference type="NCBIfam" id="TIGR01484">
    <property type="entry name" value="HAD-SF-IIB"/>
    <property type="match status" value="1"/>
</dbReference>
<dbReference type="InterPro" id="IPR036412">
    <property type="entry name" value="HAD-like_sf"/>
</dbReference>
<dbReference type="RefSeq" id="WP_100916179.1">
    <property type="nucleotide sequence ID" value="NZ_CP025057.1"/>
</dbReference>
<dbReference type="PANTHER" id="PTHR10000">
    <property type="entry name" value="PHOSPHOSERINE PHOSPHATASE"/>
    <property type="match status" value="1"/>
</dbReference>
<dbReference type="InterPro" id="IPR006379">
    <property type="entry name" value="HAD-SF_hydro_IIB"/>
</dbReference>
<dbReference type="GO" id="GO:0016791">
    <property type="term" value="F:phosphatase activity"/>
    <property type="evidence" value="ECO:0007669"/>
    <property type="project" value="TreeGrafter"/>
</dbReference>
<sequence length="277" mass="32049">MKLKENVLIFSDLDGTALASNHKFSEETKEIVRKVYKKNYYFIPVTARCTMDTFEQQSIYLELDKLKGIASANNGTHIYDFKENKWIRQEYISQETLKEVFDITFGKVGKYKAHFIGDDTYFVYGHGENSRYWSDIMGTEYKVVQNFKDIDKKINHITIILEKNPSDKSIEEFYKDFSSILNALDIIKYTDRVYELAIKDIHKGSVVKEVLNYLGLNESNTTTIGFGDNFNDFELATKVDIFVAMENGLQKLKNIATFTTKTNDENGVANFIEKNIL</sequence>
<dbReference type="AlphaFoldDB" id="A0A2K8SCI7"/>
<dbReference type="PANTHER" id="PTHR10000:SF8">
    <property type="entry name" value="HAD SUPERFAMILY HYDROLASE-LIKE, TYPE 3"/>
    <property type="match status" value="1"/>
</dbReference>
<accession>A0A2K8SCI7</accession>
<keyword evidence="2" id="KW-1185">Reference proteome</keyword>
<reference evidence="1 2" key="1">
    <citation type="submission" date="2017-12" db="EMBL/GenBank/DDBJ databases">
        <title>Complete genome sequence of Spiroplasma floricola 23-6 (ATCC 29989).</title>
        <authorList>
            <person name="Tsai Y.-M."/>
            <person name="Wu P.-S."/>
            <person name="Lo W.-S."/>
            <person name="Kuo C.-H."/>
        </authorList>
    </citation>
    <scope>NUCLEOTIDE SEQUENCE [LARGE SCALE GENOMIC DNA]</scope>
    <source>
        <strain evidence="1 2">23-6</strain>
    </source>
</reference>